<evidence type="ECO:0000313" key="2">
    <source>
        <dbReference type="Proteomes" id="UP001157502"/>
    </source>
</evidence>
<protein>
    <submittedName>
        <fullName evidence="1">Uncharacterized protein</fullName>
    </submittedName>
</protein>
<accession>A0ACC2HM50</accession>
<proteinExistence type="predicted"/>
<organism evidence="1 2">
    <name type="scientific">Dallia pectoralis</name>
    <name type="common">Alaska blackfish</name>
    <dbReference type="NCBI Taxonomy" id="75939"/>
    <lineage>
        <taxon>Eukaryota</taxon>
        <taxon>Metazoa</taxon>
        <taxon>Chordata</taxon>
        <taxon>Craniata</taxon>
        <taxon>Vertebrata</taxon>
        <taxon>Euteleostomi</taxon>
        <taxon>Actinopterygii</taxon>
        <taxon>Neopterygii</taxon>
        <taxon>Teleostei</taxon>
        <taxon>Protacanthopterygii</taxon>
        <taxon>Esociformes</taxon>
        <taxon>Umbridae</taxon>
        <taxon>Dallia</taxon>
    </lineage>
</organism>
<evidence type="ECO:0000313" key="1">
    <source>
        <dbReference type="EMBL" id="KAJ8016966.1"/>
    </source>
</evidence>
<keyword evidence="2" id="KW-1185">Reference proteome</keyword>
<gene>
    <name evidence="1" type="ORF">DPEC_G00012880</name>
</gene>
<sequence>MTVSWFSPRDLDIRKRVRTKMARSESSNKMTSTVAFIAILFTIVSTGICSSQVPLVMWSSDGYSLPPLASPAAGHIISNVELMSYLNSFLGSTPQTVLLFLQDKLSKDDFTRYGGVYGNTQDSAFPNLASALQSSPSRLVLPALTWLGASAVPGLLQEKLGVSSINVDSDTLKHVHLNGSSNTLLVFHLPYSPGASQSCKEVLRNNDEIIGTALGIMRAQGAPYTAIYTGLMPSRVIEEPSLMVQSFMGRSLLQTEVTVVNPPLMFNGSGGPCIVLWAQNLRVQFENNDWKDLGPLTSNSSISTDGSFCNETNSKLVVDFGSSYRPYNPFRLIFSMSQRHYKVSARMWFTLDTVELEFNTSTVSYNASRGIYAPAEYSFHCQTVSSFQDALLVPRAQNASQWRILITDFQIQGFNVNETTNFSYASDCASFFTPGIWMGLVTSLVMLLILTYGLHMIMQLRSMDRFDDPKGPSISVPQSD</sequence>
<dbReference type="Proteomes" id="UP001157502">
    <property type="component" value="Chromosome 1"/>
</dbReference>
<reference evidence="1" key="1">
    <citation type="submission" date="2021-05" db="EMBL/GenBank/DDBJ databases">
        <authorList>
            <person name="Pan Q."/>
            <person name="Jouanno E."/>
            <person name="Zahm M."/>
            <person name="Klopp C."/>
            <person name="Cabau C."/>
            <person name="Louis A."/>
            <person name="Berthelot C."/>
            <person name="Parey E."/>
            <person name="Roest Crollius H."/>
            <person name="Montfort J."/>
            <person name="Robinson-Rechavi M."/>
            <person name="Bouchez O."/>
            <person name="Lampietro C."/>
            <person name="Lopez Roques C."/>
            <person name="Donnadieu C."/>
            <person name="Postlethwait J."/>
            <person name="Bobe J."/>
            <person name="Dillon D."/>
            <person name="Chandos A."/>
            <person name="von Hippel F."/>
            <person name="Guiguen Y."/>
        </authorList>
    </citation>
    <scope>NUCLEOTIDE SEQUENCE</scope>
    <source>
        <strain evidence="1">YG-Jan2019</strain>
    </source>
</reference>
<comment type="caution">
    <text evidence="1">The sequence shown here is derived from an EMBL/GenBank/DDBJ whole genome shotgun (WGS) entry which is preliminary data.</text>
</comment>
<dbReference type="EMBL" id="CM055728">
    <property type="protein sequence ID" value="KAJ8016966.1"/>
    <property type="molecule type" value="Genomic_DNA"/>
</dbReference>
<name>A0ACC2HM50_DALPE</name>